<accession>A0A1M4X762</accession>
<dbReference type="Pfam" id="PF10531">
    <property type="entry name" value="SLBB"/>
    <property type="match status" value="1"/>
</dbReference>
<dbReference type="InterPro" id="IPR019554">
    <property type="entry name" value="Soluble_ligand-bd"/>
</dbReference>
<dbReference type="InterPro" id="IPR049712">
    <property type="entry name" value="Poly_export"/>
</dbReference>
<name>A0A1M4X762_MARH1</name>
<dbReference type="PANTHER" id="PTHR33619">
    <property type="entry name" value="POLYSACCHARIDE EXPORT PROTEIN GFCE-RELATED"/>
    <property type="match status" value="1"/>
</dbReference>
<dbReference type="AlphaFoldDB" id="A0A1M4X762"/>
<organism evidence="2 3">
    <name type="scientific">Marinitoga hydrogenitolerans (strain DSM 16785 / JCM 12826 / AT1271)</name>
    <dbReference type="NCBI Taxonomy" id="1122195"/>
    <lineage>
        <taxon>Bacteria</taxon>
        <taxon>Thermotogati</taxon>
        <taxon>Thermotogota</taxon>
        <taxon>Thermotogae</taxon>
        <taxon>Petrotogales</taxon>
        <taxon>Petrotogaceae</taxon>
        <taxon>Marinitoga</taxon>
    </lineage>
</organism>
<protein>
    <recommendedName>
        <fullName evidence="1">Soluble ligand binding domain-containing protein</fullName>
    </recommendedName>
</protein>
<dbReference type="Proteomes" id="UP000184334">
    <property type="component" value="Unassembled WGS sequence"/>
</dbReference>
<feature type="domain" description="Soluble ligand binding" evidence="1">
    <location>
        <begin position="398"/>
        <end position="446"/>
    </location>
</feature>
<dbReference type="Gene3D" id="3.10.560.10">
    <property type="entry name" value="Outer membrane lipoprotein wza domain like"/>
    <property type="match status" value="1"/>
</dbReference>
<proteinExistence type="predicted"/>
<dbReference type="GO" id="GO:0015159">
    <property type="term" value="F:polysaccharide transmembrane transporter activity"/>
    <property type="evidence" value="ECO:0007669"/>
    <property type="project" value="InterPro"/>
</dbReference>
<dbReference type="STRING" id="1122195.SAMN02745164_01360"/>
<dbReference type="PANTHER" id="PTHR33619:SF3">
    <property type="entry name" value="POLYSACCHARIDE EXPORT PROTEIN GFCE-RELATED"/>
    <property type="match status" value="1"/>
</dbReference>
<reference evidence="2" key="1">
    <citation type="submission" date="2016-11" db="EMBL/GenBank/DDBJ databases">
        <authorList>
            <person name="Varghese N."/>
            <person name="Submissions S."/>
        </authorList>
    </citation>
    <scope>NUCLEOTIDE SEQUENCE [LARGE SCALE GENOMIC DNA]</scope>
    <source>
        <strain evidence="2">DSM 16785</strain>
    </source>
</reference>
<evidence type="ECO:0000259" key="1">
    <source>
        <dbReference type="Pfam" id="PF10531"/>
    </source>
</evidence>
<sequence>KKTIIAKDNIPLKNNMYIDIIPVEKFVYVVGDVSKTIYFDKKETIDKSTILAKLGLTEDKIKSFEYETLKPGSIVKIKIKKNYVYTSGAFNYTGRLDFDISEPITLSAIISKARGFNNEFSGELVLFNNNTSKTISIEENKIYNNIVEPGTMIMAKTSKRDVYLLGEGVVNGTYSAKLNDSLWNVLLRAGFVPSEKYEIEVKYNGEVKKYNGLDAENTLSNMPISGEIYVNIKKIKNDNVLIYKNGSVKIIVPKANDYVTLIDVFSSVNGFSPSNEGTIMVYNNNEKIAEYNSLDVINNPLAKIPQGSYVNFVLDVNLNYITVLGNTSPRSIKTEIPIPLTEILGQLSIDWKTQKYINLYKANGDFEEIDLDKVKSLNSILIDPGTVVYVPTTHNQFVYIFGEVLKPGLIPYTKGLNVIEALFKAGVNPQTAELSNVFLFTDGPNQPPIVLNLKDFYNGGNVPESMNKLLEPGNIIYVPKNVLTNVVNVMTTVSNFMSFFNNSYTTYNNINNIITGK</sequence>
<gene>
    <name evidence="2" type="ORF">SAMN02745164_01360</name>
</gene>
<keyword evidence="3" id="KW-1185">Reference proteome</keyword>
<dbReference type="EMBL" id="FQUI01000020">
    <property type="protein sequence ID" value="SHE89297.1"/>
    <property type="molecule type" value="Genomic_DNA"/>
</dbReference>
<evidence type="ECO:0000313" key="2">
    <source>
        <dbReference type="EMBL" id="SHE89297.1"/>
    </source>
</evidence>
<evidence type="ECO:0000313" key="3">
    <source>
        <dbReference type="Proteomes" id="UP000184334"/>
    </source>
</evidence>
<feature type="non-terminal residue" evidence="2">
    <location>
        <position position="1"/>
    </location>
</feature>
<comment type="caution">
    <text evidence="2">The sequence shown here is derived from an EMBL/GenBank/DDBJ whole genome shotgun (WGS) entry which is preliminary data.</text>
</comment>
<dbReference type="RefSeq" id="WP_200782350.1">
    <property type="nucleotide sequence ID" value="NZ_FQUI01000020.1"/>
</dbReference>